<sequence>MTNGIVKWFSNEKGYGFIERLDNQEDVFVHFTGINNEGFKTLKEGQLVTFTVVEGARGPQATDVLIGTEETPELKEELMAHD</sequence>
<dbReference type="InterPro" id="IPR012340">
    <property type="entry name" value="NA-bd_OB-fold"/>
</dbReference>
<evidence type="ECO:0000256" key="1">
    <source>
        <dbReference type="ARBA" id="ARBA00004496"/>
    </source>
</evidence>
<dbReference type="SMART" id="SM00357">
    <property type="entry name" value="CSP"/>
    <property type="match status" value="1"/>
</dbReference>
<keyword evidence="6" id="KW-1185">Reference proteome</keyword>
<dbReference type="InterPro" id="IPR019844">
    <property type="entry name" value="CSD_CS"/>
</dbReference>
<evidence type="ECO:0000313" key="5">
    <source>
        <dbReference type="EMBL" id="QIK50651.1"/>
    </source>
</evidence>
<organism evidence="5 6">
    <name type="scientific">Jeotgalibaca porci</name>
    <dbReference type="NCBI Taxonomy" id="1868793"/>
    <lineage>
        <taxon>Bacteria</taxon>
        <taxon>Bacillati</taxon>
        <taxon>Bacillota</taxon>
        <taxon>Bacilli</taxon>
        <taxon>Lactobacillales</taxon>
        <taxon>Carnobacteriaceae</taxon>
        <taxon>Jeotgalibaca</taxon>
    </lineage>
</organism>
<dbReference type="PROSITE" id="PS00352">
    <property type="entry name" value="CSD_1"/>
    <property type="match status" value="1"/>
</dbReference>
<dbReference type="SUPFAM" id="SSF50249">
    <property type="entry name" value="Nucleic acid-binding proteins"/>
    <property type="match status" value="1"/>
</dbReference>
<evidence type="ECO:0000259" key="4">
    <source>
        <dbReference type="PROSITE" id="PS51857"/>
    </source>
</evidence>
<evidence type="ECO:0000313" key="6">
    <source>
        <dbReference type="Proteomes" id="UP000501830"/>
    </source>
</evidence>
<dbReference type="InterPro" id="IPR012156">
    <property type="entry name" value="Cold_shock_CspA"/>
</dbReference>
<dbReference type="Gene3D" id="6.20.370.130">
    <property type="match status" value="1"/>
</dbReference>
<dbReference type="KEGG" id="jpo:G7058_00370"/>
<dbReference type="GO" id="GO:0051252">
    <property type="term" value="P:regulation of RNA metabolic process"/>
    <property type="evidence" value="ECO:0007669"/>
    <property type="project" value="UniProtKB-ARBA"/>
</dbReference>
<dbReference type="GO" id="GO:0010468">
    <property type="term" value="P:regulation of gene expression"/>
    <property type="evidence" value="ECO:0007669"/>
    <property type="project" value="UniProtKB-ARBA"/>
</dbReference>
<dbReference type="Pfam" id="PF00313">
    <property type="entry name" value="CSD"/>
    <property type="match status" value="1"/>
</dbReference>
<feature type="domain" description="CSD" evidence="4">
    <location>
        <begin position="1"/>
        <end position="66"/>
    </location>
</feature>
<dbReference type="Proteomes" id="UP000501830">
    <property type="component" value="Chromosome"/>
</dbReference>
<dbReference type="GO" id="GO:0005737">
    <property type="term" value="C:cytoplasm"/>
    <property type="evidence" value="ECO:0007669"/>
    <property type="project" value="UniProtKB-SubCell"/>
</dbReference>
<dbReference type="InterPro" id="IPR050181">
    <property type="entry name" value="Cold_shock_domain"/>
</dbReference>
<dbReference type="GeneID" id="94551708"/>
<dbReference type="Gene3D" id="2.40.50.140">
    <property type="entry name" value="Nucleic acid-binding proteins"/>
    <property type="match status" value="1"/>
</dbReference>
<dbReference type="PROSITE" id="PS51857">
    <property type="entry name" value="CSD_2"/>
    <property type="match status" value="1"/>
</dbReference>
<evidence type="ECO:0000256" key="3">
    <source>
        <dbReference type="RuleBase" id="RU000408"/>
    </source>
</evidence>
<evidence type="ECO:0000256" key="2">
    <source>
        <dbReference type="ARBA" id="ARBA00022490"/>
    </source>
</evidence>
<dbReference type="InterPro" id="IPR002059">
    <property type="entry name" value="CSP_DNA-bd"/>
</dbReference>
<proteinExistence type="predicted"/>
<dbReference type="EMBL" id="CP049889">
    <property type="protein sequence ID" value="QIK50651.1"/>
    <property type="molecule type" value="Genomic_DNA"/>
</dbReference>
<dbReference type="PANTHER" id="PTHR11544">
    <property type="entry name" value="COLD SHOCK DOMAIN CONTAINING PROTEINS"/>
    <property type="match status" value="1"/>
</dbReference>
<reference evidence="5 6" key="1">
    <citation type="journal article" date="2017" name="Int. J. Syst. Evol. Microbiol.">
        <title>Jeotgalibaca porci sp. nov. and Jeotgalibaca arthritidis sp. nov., isolated from pigs, and emended description of the genus Jeotgalibaca.</title>
        <authorList>
            <person name="Zamora L."/>
            <person name="Perez-Sancho M."/>
            <person name="Dominguez L."/>
            <person name="Fernandez-Garayzabal J.F."/>
            <person name="Vela A.I."/>
        </authorList>
    </citation>
    <scope>NUCLEOTIDE SEQUENCE [LARGE SCALE GENOMIC DNA]</scope>
    <source>
        <strain evidence="5 6">CCUG 69148</strain>
    </source>
</reference>
<keyword evidence="2" id="KW-0963">Cytoplasm</keyword>
<gene>
    <name evidence="5" type="ORF">G7058_00370</name>
</gene>
<dbReference type="InterPro" id="IPR011129">
    <property type="entry name" value="CSD"/>
</dbReference>
<dbReference type="FunFam" id="2.40.50.140:FF:000006">
    <property type="entry name" value="Cold shock protein CspC"/>
    <property type="match status" value="1"/>
</dbReference>
<accession>A0A6G7WEI7</accession>
<comment type="subcellular location">
    <subcellularLocation>
        <location evidence="1 3">Cytoplasm</location>
    </subcellularLocation>
</comment>
<dbReference type="RefSeq" id="WP_166061695.1">
    <property type="nucleotide sequence ID" value="NZ_CP049889.1"/>
</dbReference>
<name>A0A6G7WEI7_9LACT</name>
<dbReference type="GO" id="GO:0003676">
    <property type="term" value="F:nucleic acid binding"/>
    <property type="evidence" value="ECO:0007669"/>
    <property type="project" value="InterPro"/>
</dbReference>
<dbReference type="CDD" id="cd04458">
    <property type="entry name" value="CSP_CDS"/>
    <property type="match status" value="1"/>
</dbReference>
<dbReference type="PIRSF" id="PIRSF002599">
    <property type="entry name" value="Cold_shock_A"/>
    <property type="match status" value="1"/>
</dbReference>
<dbReference type="PRINTS" id="PR00050">
    <property type="entry name" value="COLDSHOCK"/>
</dbReference>
<protein>
    <submittedName>
        <fullName evidence="5">Cold shock domain-containing protein</fullName>
    </submittedName>
</protein>
<dbReference type="AlphaFoldDB" id="A0A6G7WEI7"/>